<comment type="caution">
    <text evidence="1">The sequence shown here is derived from an EMBL/GenBank/DDBJ whole genome shotgun (WGS) entry which is preliminary data.</text>
</comment>
<keyword evidence="1" id="KW-0548">Nucleotidyltransferase</keyword>
<dbReference type="SUPFAM" id="SSF56219">
    <property type="entry name" value="DNase I-like"/>
    <property type="match status" value="1"/>
</dbReference>
<proteinExistence type="predicted"/>
<sequence>MINNQQEYYSNVNNSGLEGTTILKKTNVTPKTLYSDITSRDNIHLIAAYNSPNKDFSIKDLDRLLNINNRVLLVGDLNARHQA</sequence>
<dbReference type="EMBL" id="LBMM01016515">
    <property type="protein sequence ID" value="KMQ84398.1"/>
    <property type="molecule type" value="Genomic_DNA"/>
</dbReference>
<dbReference type="Proteomes" id="UP000036403">
    <property type="component" value="Unassembled WGS sequence"/>
</dbReference>
<dbReference type="PaxDb" id="67767-A0A0J7K1S2"/>
<dbReference type="GO" id="GO:0003964">
    <property type="term" value="F:RNA-directed DNA polymerase activity"/>
    <property type="evidence" value="ECO:0007669"/>
    <property type="project" value="UniProtKB-KW"/>
</dbReference>
<keyword evidence="1" id="KW-0695">RNA-directed DNA polymerase</keyword>
<reference evidence="1 2" key="1">
    <citation type="submission" date="2015-04" db="EMBL/GenBank/DDBJ databases">
        <title>Lasius niger genome sequencing.</title>
        <authorList>
            <person name="Konorov E.A."/>
            <person name="Nikitin M.A."/>
            <person name="Kirill M.V."/>
            <person name="Chang P."/>
        </authorList>
    </citation>
    <scope>NUCLEOTIDE SEQUENCE [LARGE SCALE GENOMIC DNA]</scope>
    <source>
        <tissue evidence="1">Whole</tissue>
    </source>
</reference>
<dbReference type="InterPro" id="IPR036691">
    <property type="entry name" value="Endo/exonu/phosph_ase_sf"/>
</dbReference>
<name>A0A0J7K1S2_LASNI</name>
<evidence type="ECO:0000313" key="1">
    <source>
        <dbReference type="EMBL" id="KMQ84398.1"/>
    </source>
</evidence>
<keyword evidence="2" id="KW-1185">Reference proteome</keyword>
<keyword evidence="1" id="KW-0808">Transferase</keyword>
<evidence type="ECO:0000313" key="2">
    <source>
        <dbReference type="Proteomes" id="UP000036403"/>
    </source>
</evidence>
<organism evidence="1 2">
    <name type="scientific">Lasius niger</name>
    <name type="common">Black garden ant</name>
    <dbReference type="NCBI Taxonomy" id="67767"/>
    <lineage>
        <taxon>Eukaryota</taxon>
        <taxon>Metazoa</taxon>
        <taxon>Ecdysozoa</taxon>
        <taxon>Arthropoda</taxon>
        <taxon>Hexapoda</taxon>
        <taxon>Insecta</taxon>
        <taxon>Pterygota</taxon>
        <taxon>Neoptera</taxon>
        <taxon>Endopterygota</taxon>
        <taxon>Hymenoptera</taxon>
        <taxon>Apocrita</taxon>
        <taxon>Aculeata</taxon>
        <taxon>Formicoidea</taxon>
        <taxon>Formicidae</taxon>
        <taxon>Formicinae</taxon>
        <taxon>Lasius</taxon>
        <taxon>Lasius</taxon>
    </lineage>
</organism>
<protein>
    <submittedName>
        <fullName evidence="1">Rna-directed dna polymerase from mobile element jockey-like protein</fullName>
    </submittedName>
</protein>
<dbReference type="Gene3D" id="3.60.10.10">
    <property type="entry name" value="Endonuclease/exonuclease/phosphatase"/>
    <property type="match status" value="1"/>
</dbReference>
<accession>A0A0J7K1S2</accession>
<dbReference type="AlphaFoldDB" id="A0A0J7K1S2"/>
<gene>
    <name evidence="1" type="ORF">RF55_17816</name>
</gene>